<sequence length="364" mass="40046">MDGLVLGILYWAMRNRIHLDVAGPMSRESLANILELQTAIHSIHGPLYLPIDVVPQMVVDPVEPLQSAALSLFSGGVDSIFTLLRHTSESALPVRSVLLIHHQELDRGEDYVDRLINRTKPLLEEVGVDTLVQTTNLRHATSTTVMPGMGQRYFECFGAQLSASLHQYAGHYGHGLTGSNEPYTKLVMEVGSTPATDWLLSSSTMRIVHDGAAFTRTEKVAAIARHPTARKVVHVCLDHPFLNCGRCMKCVRTRMNFLAVGIDEPECFDGSFDLALIDQLKIKKVTTYLELVSILESARKNGTTGAWSRRLASRLRWQGRGSIASNVRKGIALASQAVANRRAPKGDPVVETPATRSRANTFNS</sequence>
<feature type="compositionally biased region" description="Polar residues" evidence="1">
    <location>
        <begin position="354"/>
        <end position="364"/>
    </location>
</feature>
<proteinExistence type="predicted"/>
<comment type="caution">
    <text evidence="2">The sequence shown here is derived from an EMBL/GenBank/DDBJ whole genome shotgun (WGS) entry which is preliminary data.</text>
</comment>
<evidence type="ECO:0000313" key="3">
    <source>
        <dbReference type="Proteomes" id="UP001556196"/>
    </source>
</evidence>
<feature type="region of interest" description="Disordered" evidence="1">
    <location>
        <begin position="342"/>
        <end position="364"/>
    </location>
</feature>
<gene>
    <name evidence="2" type="ORF">ABUE31_20420</name>
</gene>
<evidence type="ECO:0000313" key="2">
    <source>
        <dbReference type="EMBL" id="MEW9808362.1"/>
    </source>
</evidence>
<dbReference type="EMBL" id="JBFOCI010000007">
    <property type="protein sequence ID" value="MEW9808362.1"/>
    <property type="molecule type" value="Genomic_DNA"/>
</dbReference>
<reference evidence="2 3" key="1">
    <citation type="submission" date="2024-06" db="EMBL/GenBank/DDBJ databases">
        <authorList>
            <person name="Tuo L."/>
        </authorList>
    </citation>
    <scope>NUCLEOTIDE SEQUENCE [LARGE SCALE GENOMIC DNA]</scope>
    <source>
        <strain evidence="2 3">ZMM04-5</strain>
    </source>
</reference>
<evidence type="ECO:0008006" key="4">
    <source>
        <dbReference type="Google" id="ProtNLM"/>
    </source>
</evidence>
<keyword evidence="3" id="KW-1185">Reference proteome</keyword>
<protein>
    <recommendedName>
        <fullName evidence="4">7-cyano-7-deazaguanine synthase</fullName>
    </recommendedName>
</protein>
<name>A0ABV3R5W4_9HYPH</name>
<dbReference type="Proteomes" id="UP001556196">
    <property type="component" value="Unassembled WGS sequence"/>
</dbReference>
<accession>A0ABV3R5W4</accession>
<organism evidence="2 3">
    <name type="scientific">Mesorhizobium marinum</name>
    <dbReference type="NCBI Taxonomy" id="3228790"/>
    <lineage>
        <taxon>Bacteria</taxon>
        <taxon>Pseudomonadati</taxon>
        <taxon>Pseudomonadota</taxon>
        <taxon>Alphaproteobacteria</taxon>
        <taxon>Hyphomicrobiales</taxon>
        <taxon>Phyllobacteriaceae</taxon>
        <taxon>Mesorhizobium</taxon>
    </lineage>
</organism>
<dbReference type="RefSeq" id="WP_367725579.1">
    <property type="nucleotide sequence ID" value="NZ_JBFOCI010000007.1"/>
</dbReference>
<evidence type="ECO:0000256" key="1">
    <source>
        <dbReference type="SAM" id="MobiDB-lite"/>
    </source>
</evidence>